<dbReference type="OrthoDB" id="3395459at2"/>
<reference evidence="3 4" key="1">
    <citation type="submission" date="2018-03" db="EMBL/GenBank/DDBJ databases">
        <title>Characteristics and genome of n-alkane degrading marine bacteria Gordonia iterans isolated from crude oil contaminated in Tae-an, South Korea.</title>
        <authorList>
            <person name="Lee S.-S."/>
            <person name="Kim H."/>
        </authorList>
    </citation>
    <scope>NUCLEOTIDE SEQUENCE [LARGE SCALE GENOMIC DNA]</scope>
    <source>
        <strain evidence="3 4">Co17</strain>
    </source>
</reference>
<dbReference type="EMBL" id="CP027433">
    <property type="protein sequence ID" value="AVM00281.1"/>
    <property type="molecule type" value="Genomic_DNA"/>
</dbReference>
<dbReference type="GO" id="GO:0000160">
    <property type="term" value="P:phosphorelay signal transduction system"/>
    <property type="evidence" value="ECO:0007669"/>
    <property type="project" value="InterPro"/>
</dbReference>
<feature type="domain" description="Response regulatory" evidence="2">
    <location>
        <begin position="17"/>
        <end position="136"/>
    </location>
</feature>
<sequence>MSSPQGPRPPDDGVVVRVLVYSDAATTRRQVRQALGPRPHPDLPELEYVDVATAPMLLREFDRGGLALAILDGEASPAGGLGLAKQLRDEYEPCPPLLVLVARHADRWLADWSRADASATLPVDPIELPRTVARLLRGARD</sequence>
<evidence type="ECO:0000259" key="2">
    <source>
        <dbReference type="PROSITE" id="PS50110"/>
    </source>
</evidence>
<dbReference type="PROSITE" id="PS50110">
    <property type="entry name" value="RESPONSE_REGULATORY"/>
    <property type="match status" value="1"/>
</dbReference>
<feature type="modified residue" description="4-aspartylphosphate" evidence="1">
    <location>
        <position position="72"/>
    </location>
</feature>
<proteinExistence type="predicted"/>
<keyword evidence="1" id="KW-0597">Phosphoprotein</keyword>
<dbReference type="InterPro" id="IPR011006">
    <property type="entry name" value="CheY-like_superfamily"/>
</dbReference>
<dbReference type="AlphaFoldDB" id="A0A2S0KF74"/>
<dbReference type="Gene3D" id="3.40.50.2300">
    <property type="match status" value="1"/>
</dbReference>
<dbReference type="Proteomes" id="UP000239814">
    <property type="component" value="Chromosome"/>
</dbReference>
<dbReference type="RefSeq" id="WP_105942009.1">
    <property type="nucleotide sequence ID" value="NZ_CP027433.1"/>
</dbReference>
<dbReference type="SUPFAM" id="SSF52172">
    <property type="entry name" value="CheY-like"/>
    <property type="match status" value="1"/>
</dbReference>
<organism evidence="3 4">
    <name type="scientific">Gordonia iterans</name>
    <dbReference type="NCBI Taxonomy" id="1004901"/>
    <lineage>
        <taxon>Bacteria</taxon>
        <taxon>Bacillati</taxon>
        <taxon>Actinomycetota</taxon>
        <taxon>Actinomycetes</taxon>
        <taxon>Mycobacteriales</taxon>
        <taxon>Gordoniaceae</taxon>
        <taxon>Gordonia</taxon>
    </lineage>
</organism>
<accession>A0A2S0KF74</accession>
<dbReference type="KEGG" id="git:C6V83_08360"/>
<dbReference type="InterPro" id="IPR001789">
    <property type="entry name" value="Sig_transdc_resp-reg_receiver"/>
</dbReference>
<evidence type="ECO:0000313" key="4">
    <source>
        <dbReference type="Proteomes" id="UP000239814"/>
    </source>
</evidence>
<keyword evidence="4" id="KW-1185">Reference proteome</keyword>
<evidence type="ECO:0000256" key="1">
    <source>
        <dbReference type="PROSITE-ProRule" id="PRU00169"/>
    </source>
</evidence>
<name>A0A2S0KF74_9ACTN</name>
<gene>
    <name evidence="3" type="ORF">C6V83_08360</name>
</gene>
<evidence type="ECO:0000313" key="3">
    <source>
        <dbReference type="EMBL" id="AVM00281.1"/>
    </source>
</evidence>
<protein>
    <recommendedName>
        <fullName evidence="2">Response regulatory domain-containing protein</fullName>
    </recommendedName>
</protein>